<dbReference type="EMBL" id="KN881855">
    <property type="protein sequence ID" value="KIY48146.1"/>
    <property type="molecule type" value="Genomic_DNA"/>
</dbReference>
<organism evidence="1 2">
    <name type="scientific">Fistulina hepatica ATCC 64428</name>
    <dbReference type="NCBI Taxonomy" id="1128425"/>
    <lineage>
        <taxon>Eukaryota</taxon>
        <taxon>Fungi</taxon>
        <taxon>Dikarya</taxon>
        <taxon>Basidiomycota</taxon>
        <taxon>Agaricomycotina</taxon>
        <taxon>Agaricomycetes</taxon>
        <taxon>Agaricomycetidae</taxon>
        <taxon>Agaricales</taxon>
        <taxon>Fistulinaceae</taxon>
        <taxon>Fistulina</taxon>
    </lineage>
</organism>
<dbReference type="Pfam" id="PF18759">
    <property type="entry name" value="Plavaka"/>
    <property type="match status" value="1"/>
</dbReference>
<dbReference type="InterPro" id="IPR041078">
    <property type="entry name" value="Plavaka"/>
</dbReference>
<dbReference type="Proteomes" id="UP000054144">
    <property type="component" value="Unassembled WGS sequence"/>
</dbReference>
<dbReference type="AlphaFoldDB" id="A0A0D7AE51"/>
<sequence>RNPVEAIHSLWQDPAFRDKIVYVPERVFNSEENRVFNEMWTGKWWEEIQVQDLIYSYLSSSNSTIG</sequence>
<evidence type="ECO:0000313" key="1">
    <source>
        <dbReference type="EMBL" id="KIY48146.1"/>
    </source>
</evidence>
<keyword evidence="2" id="KW-1185">Reference proteome</keyword>
<name>A0A0D7AE51_9AGAR</name>
<protein>
    <submittedName>
        <fullName evidence="1">Uncharacterized protein</fullName>
    </submittedName>
</protein>
<evidence type="ECO:0000313" key="2">
    <source>
        <dbReference type="Proteomes" id="UP000054144"/>
    </source>
</evidence>
<reference evidence="1 2" key="1">
    <citation type="journal article" date="2015" name="Fungal Genet. Biol.">
        <title>Evolution of novel wood decay mechanisms in Agaricales revealed by the genome sequences of Fistulina hepatica and Cylindrobasidium torrendii.</title>
        <authorList>
            <person name="Floudas D."/>
            <person name="Held B.W."/>
            <person name="Riley R."/>
            <person name="Nagy L.G."/>
            <person name="Koehler G."/>
            <person name="Ransdell A.S."/>
            <person name="Younus H."/>
            <person name="Chow J."/>
            <person name="Chiniquy J."/>
            <person name="Lipzen A."/>
            <person name="Tritt A."/>
            <person name="Sun H."/>
            <person name="Haridas S."/>
            <person name="LaButti K."/>
            <person name="Ohm R.A."/>
            <person name="Kues U."/>
            <person name="Blanchette R.A."/>
            <person name="Grigoriev I.V."/>
            <person name="Minto R.E."/>
            <person name="Hibbett D.S."/>
        </authorList>
    </citation>
    <scope>NUCLEOTIDE SEQUENCE [LARGE SCALE GENOMIC DNA]</scope>
    <source>
        <strain evidence="1 2">ATCC 64428</strain>
    </source>
</reference>
<proteinExistence type="predicted"/>
<dbReference type="OrthoDB" id="2688393at2759"/>
<feature type="non-terminal residue" evidence="1">
    <location>
        <position position="1"/>
    </location>
</feature>
<accession>A0A0D7AE51</accession>
<gene>
    <name evidence="1" type="ORF">FISHEDRAFT_43839</name>
</gene>